<evidence type="ECO:0000259" key="1">
    <source>
        <dbReference type="Pfam" id="PF19054"/>
    </source>
</evidence>
<reference evidence="3" key="1">
    <citation type="submission" date="2016-10" db="EMBL/GenBank/DDBJ databases">
        <authorList>
            <person name="Varghese N."/>
            <person name="Submissions S."/>
        </authorList>
    </citation>
    <scope>NUCLEOTIDE SEQUENCE [LARGE SCALE GENOMIC DNA]</scope>
    <source>
        <strain evidence="3">CGMCC 4.5579</strain>
    </source>
</reference>
<protein>
    <recommendedName>
        <fullName evidence="1">DUF5753 domain-containing protein</fullName>
    </recommendedName>
</protein>
<dbReference type="Pfam" id="PF19054">
    <property type="entry name" value="DUF5753"/>
    <property type="match status" value="1"/>
</dbReference>
<dbReference type="Proteomes" id="UP000198727">
    <property type="component" value="Unassembled WGS sequence"/>
</dbReference>
<sequence length="274" mass="30816">MTEQDLADRIGCSVSKVSRVETGLRGIGEVMAAVYLTHCNASREDMERILSLVRETDGEYRLQAHGQLLPEQLRSLMVHEGTARSITSYEPIVLPGLLQIEDYIRELFRWGKQVPEKEIENFIEVRCARQTLLNRRRPLKFTFYIHEHALRSVVGSAELMYRQVVHVLSVANRAHCDIRVIPASAGPFGAFGGAFRIMRYAQYEPVVYIHTPSASVFLDEPEHVAANQKIVGRLAEVALSAEESREWLAELASEYYRAEVGGDDPPGDEGPHVA</sequence>
<evidence type="ECO:0000313" key="2">
    <source>
        <dbReference type="EMBL" id="SFP39726.1"/>
    </source>
</evidence>
<accession>A0A1I5Q1H4</accession>
<dbReference type="InterPro" id="IPR043917">
    <property type="entry name" value="DUF5753"/>
</dbReference>
<organism evidence="2 3">
    <name type="scientific">Amycolatopsis arida</name>
    <dbReference type="NCBI Taxonomy" id="587909"/>
    <lineage>
        <taxon>Bacteria</taxon>
        <taxon>Bacillati</taxon>
        <taxon>Actinomycetota</taxon>
        <taxon>Actinomycetes</taxon>
        <taxon>Pseudonocardiales</taxon>
        <taxon>Pseudonocardiaceae</taxon>
        <taxon>Amycolatopsis</taxon>
    </lineage>
</organism>
<feature type="domain" description="DUF5753" evidence="1">
    <location>
        <begin position="73"/>
        <end position="250"/>
    </location>
</feature>
<keyword evidence="3" id="KW-1185">Reference proteome</keyword>
<dbReference type="AlphaFoldDB" id="A0A1I5Q1H4"/>
<dbReference type="STRING" id="587909.SAMN05421810_102467"/>
<name>A0A1I5Q1H4_9PSEU</name>
<evidence type="ECO:0000313" key="3">
    <source>
        <dbReference type="Proteomes" id="UP000198727"/>
    </source>
</evidence>
<proteinExistence type="predicted"/>
<dbReference type="EMBL" id="FOWW01000002">
    <property type="protein sequence ID" value="SFP39726.1"/>
    <property type="molecule type" value="Genomic_DNA"/>
</dbReference>
<gene>
    <name evidence="2" type="ORF">SAMN05421810_102467</name>
</gene>